<dbReference type="InterPro" id="IPR043148">
    <property type="entry name" value="TagF_C"/>
</dbReference>
<comment type="caution">
    <text evidence="1">The sequence shown here is derived from an EMBL/GenBank/DDBJ whole genome shotgun (WGS) entry which is preliminary data.</text>
</comment>
<organism evidence="1 2">
    <name type="scientific">Halalkalibacter kiskunsagensis</name>
    <dbReference type="NCBI Taxonomy" id="1548599"/>
    <lineage>
        <taxon>Bacteria</taxon>
        <taxon>Bacillati</taxon>
        <taxon>Bacillota</taxon>
        <taxon>Bacilli</taxon>
        <taxon>Bacillales</taxon>
        <taxon>Bacillaceae</taxon>
        <taxon>Halalkalibacter</taxon>
    </lineage>
</organism>
<dbReference type="Proteomes" id="UP001589838">
    <property type="component" value="Unassembled WGS sequence"/>
</dbReference>
<dbReference type="RefSeq" id="WP_335958434.1">
    <property type="nucleotide sequence ID" value="NZ_JAXBLX010000001.1"/>
</dbReference>
<dbReference type="CDD" id="cd16438">
    <property type="entry name" value="beta_Kdo_transferase_KpsS_like"/>
    <property type="match status" value="1"/>
</dbReference>
<evidence type="ECO:0000313" key="1">
    <source>
        <dbReference type="EMBL" id="MFC0471049.1"/>
    </source>
</evidence>
<sequence length="451" mass="53128">MSDVRGLKAYMANYLFLRGNRNKRFFIDIANELIHRGHHCYQMKFELGELLFKSGIKTLYAPFHVTNKQYPISDDELLSLPIYNITYKRNILKKRTANKELVMYKRYMYVIDQYIRNNSIDVICLFNGYHWIDQVTKYIATKYGLQIRYFEDGLFRPYTITYDSKGINANASVPKDPAYYDGIQVNDERLKTYLFHPENAEMKHRTKESLLKVALIKLISMLGAVFGLNPRLYDHINFWEASKYFITKKLFSSREEDLIDWPKEYVFVPFQVSRDSQIFYNSPNIKTMETLLRVTEQAVKSINEKENRNIKVIIKEHPEDMSRNNYHELKQAYKQDDTVIFVKKFNVHKLIKRAIAVITINSTVGIEALAHHKRVITLGDSLYNIEGVTSTCTQLDRLDDVLLQSLQKPVNTSRIDKFLYYLRFHYQIEGTINFPSKVTAENVVDRMLSEE</sequence>
<accession>A0ABV6KCK8</accession>
<name>A0ABV6KCK8_9BACI</name>
<dbReference type="SUPFAM" id="SSF53756">
    <property type="entry name" value="UDP-Glycosyltransferase/glycogen phosphorylase"/>
    <property type="match status" value="1"/>
</dbReference>
<gene>
    <name evidence="1" type="ORF">ACFFHM_11295</name>
</gene>
<evidence type="ECO:0000313" key="2">
    <source>
        <dbReference type="Proteomes" id="UP001589838"/>
    </source>
</evidence>
<reference evidence="1 2" key="1">
    <citation type="submission" date="2024-09" db="EMBL/GenBank/DDBJ databases">
        <authorList>
            <person name="Sun Q."/>
            <person name="Mori K."/>
        </authorList>
    </citation>
    <scope>NUCLEOTIDE SEQUENCE [LARGE SCALE GENOMIC DNA]</scope>
    <source>
        <strain evidence="1 2">NCAIM B.02610</strain>
    </source>
</reference>
<dbReference type="InterPro" id="IPR007833">
    <property type="entry name" value="Capsule_polysaccharide_synth"/>
</dbReference>
<evidence type="ECO:0008006" key="3">
    <source>
        <dbReference type="Google" id="ProtNLM"/>
    </source>
</evidence>
<dbReference type="EMBL" id="JBHLUX010000029">
    <property type="protein sequence ID" value="MFC0471049.1"/>
    <property type="molecule type" value="Genomic_DNA"/>
</dbReference>
<dbReference type="Pfam" id="PF05159">
    <property type="entry name" value="Capsule_synth"/>
    <property type="match status" value="1"/>
</dbReference>
<dbReference type="Gene3D" id="3.40.50.12580">
    <property type="match status" value="1"/>
</dbReference>
<protein>
    <recommendedName>
        <fullName evidence="3">Capsular biosynthesis protein</fullName>
    </recommendedName>
</protein>
<proteinExistence type="predicted"/>
<keyword evidence="2" id="KW-1185">Reference proteome</keyword>